<dbReference type="Gene3D" id="3.40.50.300">
    <property type="entry name" value="P-loop containing nucleotide triphosphate hydrolases"/>
    <property type="match status" value="1"/>
</dbReference>
<dbReference type="InterPro" id="IPR012046">
    <property type="entry name" value="LytTR_ABC"/>
</dbReference>
<dbReference type="GO" id="GO:0003677">
    <property type="term" value="F:DNA binding"/>
    <property type="evidence" value="ECO:0007669"/>
    <property type="project" value="InterPro"/>
</dbReference>
<evidence type="ECO:0000313" key="2">
    <source>
        <dbReference type="EMBL" id="OZS78644.1"/>
    </source>
</evidence>
<comment type="caution">
    <text evidence="2">The sequence shown here is derived from an EMBL/GenBank/DDBJ whole genome shotgun (WGS) entry which is preliminary data.</text>
</comment>
<gene>
    <name evidence="2" type="ORF">CF394_04990</name>
</gene>
<protein>
    <recommendedName>
        <fullName evidence="1">HTH LytTR-type domain-containing protein</fullName>
    </recommendedName>
</protein>
<dbReference type="OrthoDB" id="9809318at2"/>
<dbReference type="Proteomes" id="UP000217065">
    <property type="component" value="Unassembled WGS sequence"/>
</dbReference>
<dbReference type="Gene3D" id="2.40.50.1020">
    <property type="entry name" value="LytTr DNA-binding domain"/>
    <property type="match status" value="1"/>
</dbReference>
<sequence length="306" mass="35482">MILTITPVIEKDKQWIPSYSFQEGVTGVLIDMRRASSVMKQLEKSAYVHQVRDGHYPHLTVQETFSYYTKLAETDWSISELLKTFDLSAEARTKVKKLTETKRNTLNLIKPFCATSEWIVIEEPFHRIEQEDRFVIEQIIKGVVRQGKSILLLSTSVEDLLPVADMIYRMDERGIHKMEFRDEAVTQQEEPAQLKVNKIQVKHQEKTLLFNPPEVDYIESIEGAVYINVAGMAYSSPMTLTELETRLQPYGFYRCHRSYIVNLQKVRELVSWTKNSYSIKLDVEKTTMVPISRAKLTQLKELLGIS</sequence>
<dbReference type="RefSeq" id="WP_094942142.1">
    <property type="nucleotide sequence ID" value="NZ_NOKQ01000189.1"/>
</dbReference>
<dbReference type="AlphaFoldDB" id="A0A264W4Z6"/>
<feature type="domain" description="HTH LytTR-type" evidence="1">
    <location>
        <begin position="199"/>
        <end position="305"/>
    </location>
</feature>
<dbReference type="InterPro" id="IPR046947">
    <property type="entry name" value="LytR-like"/>
</dbReference>
<evidence type="ECO:0000313" key="3">
    <source>
        <dbReference type="Proteomes" id="UP000217065"/>
    </source>
</evidence>
<dbReference type="Pfam" id="PF04397">
    <property type="entry name" value="LytTR"/>
    <property type="match status" value="1"/>
</dbReference>
<keyword evidence="3" id="KW-1185">Reference proteome</keyword>
<proteinExistence type="predicted"/>
<dbReference type="PIRSF" id="PIRSF036612">
    <property type="entry name" value="ABC_ATP_LytTR"/>
    <property type="match status" value="1"/>
</dbReference>
<accession>A0A264W4Z6</accession>
<dbReference type="GO" id="GO:0000156">
    <property type="term" value="F:phosphorelay response regulator activity"/>
    <property type="evidence" value="ECO:0007669"/>
    <property type="project" value="InterPro"/>
</dbReference>
<dbReference type="InterPro" id="IPR007492">
    <property type="entry name" value="LytTR_DNA-bd_dom"/>
</dbReference>
<reference evidence="2 3" key="1">
    <citation type="submission" date="2017-07" db="EMBL/GenBank/DDBJ databases">
        <title>Tetzosporium hominis gen.nov. sp.nov.</title>
        <authorList>
            <person name="Tetz G."/>
            <person name="Tetz V."/>
        </authorList>
    </citation>
    <scope>NUCLEOTIDE SEQUENCE [LARGE SCALE GENOMIC DNA]</scope>
    <source>
        <strain evidence="2 3">VT-49</strain>
    </source>
</reference>
<dbReference type="InterPro" id="IPR027417">
    <property type="entry name" value="P-loop_NTPase"/>
</dbReference>
<dbReference type="PANTHER" id="PTHR37299">
    <property type="entry name" value="TRANSCRIPTIONAL REGULATOR-RELATED"/>
    <property type="match status" value="1"/>
</dbReference>
<evidence type="ECO:0000259" key="1">
    <source>
        <dbReference type="PROSITE" id="PS50930"/>
    </source>
</evidence>
<name>A0A264W4Z6_9BACL</name>
<dbReference type="PROSITE" id="PS50930">
    <property type="entry name" value="HTH_LYTTR"/>
    <property type="match status" value="1"/>
</dbReference>
<organism evidence="2 3">
    <name type="scientific">Tetzosporium hominis</name>
    <dbReference type="NCBI Taxonomy" id="2020506"/>
    <lineage>
        <taxon>Bacteria</taxon>
        <taxon>Bacillati</taxon>
        <taxon>Bacillota</taxon>
        <taxon>Bacilli</taxon>
        <taxon>Bacillales</taxon>
        <taxon>Caryophanaceae</taxon>
        <taxon>Tetzosporium</taxon>
    </lineage>
</organism>
<dbReference type="SMART" id="SM00850">
    <property type="entry name" value="LytTR"/>
    <property type="match status" value="1"/>
</dbReference>
<dbReference type="PANTHER" id="PTHR37299:SF1">
    <property type="entry name" value="STAGE 0 SPORULATION PROTEIN A HOMOLOG"/>
    <property type="match status" value="1"/>
</dbReference>
<dbReference type="EMBL" id="NOKQ01000189">
    <property type="protein sequence ID" value="OZS78644.1"/>
    <property type="molecule type" value="Genomic_DNA"/>
</dbReference>
<dbReference type="SUPFAM" id="SSF52540">
    <property type="entry name" value="P-loop containing nucleoside triphosphate hydrolases"/>
    <property type="match status" value="1"/>
</dbReference>